<feature type="compositionally biased region" description="Polar residues" evidence="1">
    <location>
        <begin position="124"/>
        <end position="144"/>
    </location>
</feature>
<evidence type="ECO:0008006" key="4">
    <source>
        <dbReference type="Google" id="ProtNLM"/>
    </source>
</evidence>
<dbReference type="EMBL" id="LSDN01000011">
    <property type="protein sequence ID" value="KXB81304.1"/>
    <property type="molecule type" value="Genomic_DNA"/>
</dbReference>
<feature type="region of interest" description="Disordered" evidence="1">
    <location>
        <begin position="123"/>
        <end position="152"/>
    </location>
</feature>
<evidence type="ECO:0000313" key="3">
    <source>
        <dbReference type="Proteomes" id="UP000070572"/>
    </source>
</evidence>
<accession>A0AB34X0M3</accession>
<protein>
    <recommendedName>
        <fullName evidence="4">AraC family transcriptional regulator</fullName>
    </recommendedName>
</protein>
<organism evidence="2 3">
    <name type="scientific">Varibaculum cambriense</name>
    <dbReference type="NCBI Taxonomy" id="184870"/>
    <lineage>
        <taxon>Bacteria</taxon>
        <taxon>Bacillati</taxon>
        <taxon>Actinomycetota</taxon>
        <taxon>Actinomycetes</taxon>
        <taxon>Actinomycetales</taxon>
        <taxon>Actinomycetaceae</taxon>
        <taxon>Varibaculum</taxon>
    </lineage>
</organism>
<reference evidence="2 3" key="1">
    <citation type="submission" date="2016-01" db="EMBL/GenBank/DDBJ databases">
        <authorList>
            <person name="Mitreva M."/>
            <person name="Pepin K.H."/>
            <person name="Mihindukulasuriya K.A."/>
            <person name="Fulton R."/>
            <person name="Fronick C."/>
            <person name="O'Laughlin M."/>
            <person name="Miner T."/>
            <person name="Herter B."/>
            <person name="Rosa B.A."/>
            <person name="Cordes M."/>
            <person name="Tomlinson C."/>
            <person name="Wollam A."/>
            <person name="Palsikar V.B."/>
            <person name="Mardis E.R."/>
            <person name="Wilson R.K."/>
        </authorList>
    </citation>
    <scope>NUCLEOTIDE SEQUENCE [LARGE SCALE GENOMIC DNA]</scope>
    <source>
        <strain evidence="2 3">DNF00696</strain>
    </source>
</reference>
<evidence type="ECO:0000256" key="1">
    <source>
        <dbReference type="SAM" id="MobiDB-lite"/>
    </source>
</evidence>
<proteinExistence type="predicted"/>
<dbReference type="RefSeq" id="WP_060920215.1">
    <property type="nucleotide sequence ID" value="NZ_KQ960682.1"/>
</dbReference>
<dbReference type="AlphaFoldDB" id="A0AB34X0M3"/>
<name>A0AB34X0M3_9ACTO</name>
<evidence type="ECO:0000313" key="2">
    <source>
        <dbReference type="EMBL" id="KXB81304.1"/>
    </source>
</evidence>
<gene>
    <name evidence="2" type="ORF">HMPREF1862_00576</name>
</gene>
<sequence length="152" mass="17032">MARYDPEPLRRARANDEYMEGMANYIQEQLLTSALPDALGVAGESLEDRFGVRKSIARLAAYRVFKQMADDYANWWAGEAMAAGLPQTAIAEALGYRTASNLSIQLPYMRKFKAARLEARKTGKSQIVQTSNNRQVEVNPSAKENTLKKETK</sequence>
<dbReference type="Proteomes" id="UP000070572">
    <property type="component" value="Unassembled WGS sequence"/>
</dbReference>
<comment type="caution">
    <text evidence="2">The sequence shown here is derived from an EMBL/GenBank/DDBJ whole genome shotgun (WGS) entry which is preliminary data.</text>
</comment>